<protein>
    <submittedName>
        <fullName evidence="2">Amidase</fullName>
    </submittedName>
</protein>
<dbReference type="GO" id="GO:0003824">
    <property type="term" value="F:catalytic activity"/>
    <property type="evidence" value="ECO:0007669"/>
    <property type="project" value="InterPro"/>
</dbReference>
<reference evidence="2" key="1">
    <citation type="submission" date="2022-07" db="EMBL/GenBank/DDBJ databases">
        <title>Fungi with potential for degradation of polypropylene.</title>
        <authorList>
            <person name="Gostincar C."/>
        </authorList>
    </citation>
    <scope>NUCLEOTIDE SEQUENCE</scope>
    <source>
        <strain evidence="2">EXF-13308</strain>
    </source>
</reference>
<dbReference type="AlphaFoldDB" id="A0AA38RNF8"/>
<accession>A0AA38RNF8</accession>
<dbReference type="InterPro" id="IPR000120">
    <property type="entry name" value="Amidase"/>
</dbReference>
<evidence type="ECO:0000313" key="3">
    <source>
        <dbReference type="Proteomes" id="UP001174694"/>
    </source>
</evidence>
<feature type="domain" description="Amidase" evidence="1">
    <location>
        <begin position="32"/>
        <end position="457"/>
    </location>
</feature>
<dbReference type="InterPro" id="IPR036928">
    <property type="entry name" value="AS_sf"/>
</dbReference>
<sequence length="470" mass="50181">MTSSSEMSIQGLDLGIESLLSGYRDKSLSPFDVISTVYDRIEAYPDKAVWISLVTRQEALVYTQSLVAKHTAGGGELPPLFGVPFSVKDSIDIAGYPTTLACPSFAYKAERTALVVQKILDAGAVLVGKTNLDQFATGLNGTRSPYGAPRCVYDSKYISGGSSSGSVVSVAASLVSFTVGTDTAGSTRVPAALNGVVGLKPTLGSISTVGLVPACKNADCVTIMARKIGDAKAAWAVMRGFDEEDVYARRTPPSWPWKWPAADRIRFGVPPASLLTVLCPEYASLFSTAVQTLTDSLGLVPSPEFDYGTFAEANDMLYGSSVVAQRLVAFDEYIQTHGLEQLHPAVRSIFAASGGFDAVRAYQDIFALAGLRRRAEQQFRDGIDVLVVPSTVQHFTVEEMEAEPLARNRLLGSFSHFVNLLDLCAVAVPTGTWTNASGNKMPFGVTLIAQAGRDDELMELGGRLMAACGW</sequence>
<name>A0AA38RNF8_9PEZI</name>
<dbReference type="PANTHER" id="PTHR11895:SF169">
    <property type="entry name" value="GLUTAMYL-TRNA(GLN) AMIDOTRANSFERASE"/>
    <property type="match status" value="1"/>
</dbReference>
<dbReference type="SUPFAM" id="SSF75304">
    <property type="entry name" value="Amidase signature (AS) enzymes"/>
    <property type="match status" value="1"/>
</dbReference>
<gene>
    <name evidence="2" type="ORF">NKR23_g5523</name>
</gene>
<evidence type="ECO:0000313" key="2">
    <source>
        <dbReference type="EMBL" id="KAJ9144971.1"/>
    </source>
</evidence>
<evidence type="ECO:0000259" key="1">
    <source>
        <dbReference type="Pfam" id="PF01425"/>
    </source>
</evidence>
<dbReference type="Gene3D" id="3.90.1300.10">
    <property type="entry name" value="Amidase signature (AS) domain"/>
    <property type="match status" value="1"/>
</dbReference>
<dbReference type="InterPro" id="IPR023631">
    <property type="entry name" value="Amidase_dom"/>
</dbReference>
<proteinExistence type="predicted"/>
<dbReference type="Proteomes" id="UP001174694">
    <property type="component" value="Unassembled WGS sequence"/>
</dbReference>
<dbReference type="NCBIfam" id="NF006043">
    <property type="entry name" value="PRK08186.1"/>
    <property type="match status" value="1"/>
</dbReference>
<keyword evidence="3" id="KW-1185">Reference proteome</keyword>
<dbReference type="Pfam" id="PF01425">
    <property type="entry name" value="Amidase"/>
    <property type="match status" value="1"/>
</dbReference>
<dbReference type="Gene3D" id="1.20.58.1700">
    <property type="match status" value="1"/>
</dbReference>
<comment type="caution">
    <text evidence="2">The sequence shown here is derived from an EMBL/GenBank/DDBJ whole genome shotgun (WGS) entry which is preliminary data.</text>
</comment>
<organism evidence="2 3">
    <name type="scientific">Pleurostoma richardsiae</name>
    <dbReference type="NCBI Taxonomy" id="41990"/>
    <lineage>
        <taxon>Eukaryota</taxon>
        <taxon>Fungi</taxon>
        <taxon>Dikarya</taxon>
        <taxon>Ascomycota</taxon>
        <taxon>Pezizomycotina</taxon>
        <taxon>Sordariomycetes</taxon>
        <taxon>Sordariomycetidae</taxon>
        <taxon>Calosphaeriales</taxon>
        <taxon>Pleurostomataceae</taxon>
        <taxon>Pleurostoma</taxon>
    </lineage>
</organism>
<dbReference type="EMBL" id="JANBVO010000015">
    <property type="protein sequence ID" value="KAJ9144971.1"/>
    <property type="molecule type" value="Genomic_DNA"/>
</dbReference>
<dbReference type="PANTHER" id="PTHR11895">
    <property type="entry name" value="TRANSAMIDASE"/>
    <property type="match status" value="1"/>
</dbReference>